<proteinExistence type="predicted"/>
<evidence type="ECO:0000313" key="6">
    <source>
        <dbReference type="Proteomes" id="UP000283543"/>
    </source>
</evidence>
<dbReference type="PROSITE" id="PS50222">
    <property type="entry name" value="EF_HAND_2"/>
    <property type="match status" value="1"/>
</dbReference>
<dbReference type="InterPro" id="IPR018247">
    <property type="entry name" value="EF_Hand_1_Ca_BS"/>
</dbReference>
<protein>
    <recommendedName>
        <fullName evidence="4">EF-hand domain-containing protein</fullName>
    </recommendedName>
</protein>
<dbReference type="InterPro" id="IPR011992">
    <property type="entry name" value="EF-hand-dom_pair"/>
</dbReference>
<dbReference type="InterPro" id="IPR002048">
    <property type="entry name" value="EF_hand_dom"/>
</dbReference>
<evidence type="ECO:0000313" key="5">
    <source>
        <dbReference type="EMBL" id="RHY52239.1"/>
    </source>
</evidence>
<dbReference type="VEuPathDB" id="FungiDB:H257_14818"/>
<dbReference type="GO" id="GO:0005509">
    <property type="term" value="F:calcium ion binding"/>
    <property type="evidence" value="ECO:0007669"/>
    <property type="project" value="InterPro"/>
</dbReference>
<feature type="coiled-coil region" evidence="2">
    <location>
        <begin position="542"/>
        <end position="569"/>
    </location>
</feature>
<evidence type="ECO:0000259" key="4">
    <source>
        <dbReference type="PROSITE" id="PS50222"/>
    </source>
</evidence>
<feature type="domain" description="EF-hand" evidence="4">
    <location>
        <begin position="932"/>
        <end position="967"/>
    </location>
</feature>
<evidence type="ECO:0000256" key="1">
    <source>
        <dbReference type="ARBA" id="ARBA00022837"/>
    </source>
</evidence>
<dbReference type="Gene3D" id="1.10.510.10">
    <property type="entry name" value="Transferase(Phosphotransferase) domain 1"/>
    <property type="match status" value="1"/>
</dbReference>
<evidence type="ECO:0000256" key="3">
    <source>
        <dbReference type="SAM" id="MobiDB-lite"/>
    </source>
</evidence>
<dbReference type="Proteomes" id="UP000283543">
    <property type="component" value="Unassembled WGS sequence"/>
</dbReference>
<feature type="compositionally biased region" description="Low complexity" evidence="3">
    <location>
        <begin position="1019"/>
        <end position="1042"/>
    </location>
</feature>
<name>A0A3R7DGH5_APHAT</name>
<gene>
    <name evidence="5" type="ORF">DYB34_004700</name>
</gene>
<comment type="caution">
    <text evidence="5">The sequence shown here is derived from an EMBL/GenBank/DDBJ whole genome shotgun (WGS) entry which is preliminary data.</text>
</comment>
<keyword evidence="2" id="KW-0175">Coiled coil</keyword>
<dbReference type="SUPFAM" id="SSF56112">
    <property type="entry name" value="Protein kinase-like (PK-like)"/>
    <property type="match status" value="1"/>
</dbReference>
<dbReference type="VEuPathDB" id="FungiDB:H257_18462"/>
<dbReference type="Gene3D" id="1.10.238.10">
    <property type="entry name" value="EF-hand"/>
    <property type="match status" value="1"/>
</dbReference>
<dbReference type="SUPFAM" id="SSF47473">
    <property type="entry name" value="EF-hand"/>
    <property type="match status" value="1"/>
</dbReference>
<feature type="coiled-coil region" evidence="2">
    <location>
        <begin position="689"/>
        <end position="759"/>
    </location>
</feature>
<sequence>MVLNINSMLERLHVQSVSDQLYLEESNDVYGDVVAEENDATTYNNPVIDRAIEDSGVDGFRTLTNFTPDEFDTIWSVVEMALQARWHDGRGRRPLSTPKDALFMTLVILKYYQTWQKHALDFDINAPTLEKMIVQDILNALLTLHQVGYAQGDIKLENVVFVSQVKRYKLVDMDNAKPFSHCAHHLGTQRDQKARLLRCLHINPLQRGSLLDFVSLLPNPSTRTLMTNMYNEIKYMNHHLQMILMISYAMLAQVADSKQSRLRVIFSYGTEVTVPTSFVLAPFNIQNHQSKPHAQKQSNLPSKLQMEQAKGFFRRLKEVGTNIVSAVQTGNPLAAAKAALDAFTLGEPLYFYLVDEVTGVPVDNGGAYPIEMTTRTDKYVKFIATNMALFHRGFQFLKLANTAAGFFKSLGIPTVTDDVLTDNEGILFDDFAADFTAIENALGKTAERGRNTQTTAVQQNPSWFPMTRPYSPLGTVSPTAVMHHLSEEQHPHVKPHDLAQIEAWLLGFEQEAQSFTSYFLFCELKFQQSAVLATGRDIPNHKSTVDELLVRLEQRVKELEAENADLRSSLASGSYGGSSSSTTTQAVSAFTKLALSNDFNPAANMEKREKMGYILKTFKALQGNEQMQVLLSQMELLGANAEVLFNMIHALPSLERNTLLDRLVQDKVQVMRSYVYEMESFLKGTIEALASLVEALAQEKEKVKRYEARVFGMTVIHAKNEALAKGNWIDKCQELQAKLDAAEADRSQLSQQLDSIHEKVEAERVERAARVAASEDKQTQVRPDELQKAMMHSDNNNERKLVQPGFTGSKGHKSFIGLYLMIQEANYSVASVKRILAKKRPLSMLELHQVISGFYQTKMSQDIADDNMHRHREGLAQMLLDSYTVYYGLRELAMGQLITLDSAIRKHASHGEVELDVALESIVYYWLKLYAEQIVTMHNVFQLGDKDTNGVLDFAEFSDVVHHLDPDMTRRDCLDLYNHVAGADNVIDKEEFVMGMILHQRDIGLKSYFAADHTLATGSVTTPSTSSSTPNSTTNHNGGTTVPVATKRTNVKSAGEGGYHPQLPFNPVRQLTMLVSKFKDGTRAFAEGSSAEPNVNWEDGVDAIVDQFMSHKHLSDEQLMGS</sequence>
<feature type="region of interest" description="Disordered" evidence="3">
    <location>
        <begin position="1019"/>
        <end position="1043"/>
    </location>
</feature>
<dbReference type="AlphaFoldDB" id="A0A3R7DGH5"/>
<organism evidence="5 6">
    <name type="scientific">Aphanomyces astaci</name>
    <name type="common">Crayfish plague agent</name>
    <dbReference type="NCBI Taxonomy" id="112090"/>
    <lineage>
        <taxon>Eukaryota</taxon>
        <taxon>Sar</taxon>
        <taxon>Stramenopiles</taxon>
        <taxon>Oomycota</taxon>
        <taxon>Saprolegniomycetes</taxon>
        <taxon>Saprolegniales</taxon>
        <taxon>Verrucalvaceae</taxon>
        <taxon>Aphanomyces</taxon>
    </lineage>
</organism>
<reference evidence="5 6" key="1">
    <citation type="submission" date="2018-08" db="EMBL/GenBank/DDBJ databases">
        <title>Aphanomyces genome sequencing and annotation.</title>
        <authorList>
            <person name="Minardi D."/>
            <person name="Oidtmann B."/>
            <person name="Van Der Giezen M."/>
            <person name="Studholme D.J."/>
        </authorList>
    </citation>
    <scope>NUCLEOTIDE SEQUENCE [LARGE SCALE GENOMIC DNA]</scope>
    <source>
        <strain evidence="5 6">Si</strain>
    </source>
</reference>
<dbReference type="EMBL" id="QUTB01005979">
    <property type="protein sequence ID" value="RHY52239.1"/>
    <property type="molecule type" value="Genomic_DNA"/>
</dbReference>
<accession>A0A3R7DGH5</accession>
<evidence type="ECO:0000256" key="2">
    <source>
        <dbReference type="SAM" id="Coils"/>
    </source>
</evidence>
<dbReference type="PROSITE" id="PS00018">
    <property type="entry name" value="EF_HAND_1"/>
    <property type="match status" value="1"/>
</dbReference>
<dbReference type="InterPro" id="IPR011009">
    <property type="entry name" value="Kinase-like_dom_sf"/>
</dbReference>
<keyword evidence="1" id="KW-0106">Calcium</keyword>